<keyword evidence="5" id="KW-0067">ATP-binding</keyword>
<evidence type="ECO:0000259" key="6">
    <source>
        <dbReference type="PROSITE" id="PS50011"/>
    </source>
</evidence>
<comment type="caution">
    <text evidence="7">The sequence shown here is derived from an EMBL/GenBank/DDBJ whole genome shotgun (WGS) entry which is preliminary data.</text>
</comment>
<dbReference type="Proteomes" id="UP000266841">
    <property type="component" value="Unassembled WGS sequence"/>
</dbReference>
<dbReference type="OMA" id="CCRYEAE"/>
<organism evidence="7 8">
    <name type="scientific">Thalassiosira oceanica</name>
    <name type="common">Marine diatom</name>
    <dbReference type="NCBI Taxonomy" id="159749"/>
    <lineage>
        <taxon>Eukaryota</taxon>
        <taxon>Sar</taxon>
        <taxon>Stramenopiles</taxon>
        <taxon>Ochrophyta</taxon>
        <taxon>Bacillariophyta</taxon>
        <taxon>Coscinodiscophyceae</taxon>
        <taxon>Thalassiosirophycidae</taxon>
        <taxon>Thalassiosirales</taxon>
        <taxon>Thalassiosiraceae</taxon>
        <taxon>Thalassiosira</taxon>
    </lineage>
</organism>
<feature type="domain" description="Protein kinase" evidence="6">
    <location>
        <begin position="1"/>
        <end position="225"/>
    </location>
</feature>
<evidence type="ECO:0000313" key="8">
    <source>
        <dbReference type="Proteomes" id="UP000266841"/>
    </source>
</evidence>
<keyword evidence="4" id="KW-0418">Kinase</keyword>
<dbReference type="PANTHER" id="PTHR24353:SF147">
    <property type="entry name" value="CGMP-DEPENDENT SERINE_THREONIN PROTEIN KINASE-RELATED"/>
    <property type="match status" value="1"/>
</dbReference>
<dbReference type="InterPro" id="IPR000719">
    <property type="entry name" value="Prot_kinase_dom"/>
</dbReference>
<gene>
    <name evidence="7" type="ORF">THAOC_23168</name>
</gene>
<keyword evidence="8" id="KW-1185">Reference proteome</keyword>
<dbReference type="eggNOG" id="KOG0616">
    <property type="taxonomic scope" value="Eukaryota"/>
</dbReference>
<name>K0RSR0_THAOC</name>
<reference evidence="7 8" key="1">
    <citation type="journal article" date="2012" name="Genome Biol.">
        <title>Genome and low-iron response of an oceanic diatom adapted to chronic iron limitation.</title>
        <authorList>
            <person name="Lommer M."/>
            <person name="Specht M."/>
            <person name="Roy A.S."/>
            <person name="Kraemer L."/>
            <person name="Andreson R."/>
            <person name="Gutowska M.A."/>
            <person name="Wolf J."/>
            <person name="Bergner S.V."/>
            <person name="Schilhabel M.B."/>
            <person name="Klostermeier U.C."/>
            <person name="Beiko R.G."/>
            <person name="Rosenstiel P."/>
            <person name="Hippler M."/>
            <person name="Laroche J."/>
        </authorList>
    </citation>
    <scope>NUCLEOTIDE SEQUENCE [LARGE SCALE GENOMIC DNA]</scope>
    <source>
        <strain evidence="7 8">CCMP1005</strain>
    </source>
</reference>
<dbReference type="GO" id="GO:0004674">
    <property type="term" value="F:protein serine/threonine kinase activity"/>
    <property type="evidence" value="ECO:0007669"/>
    <property type="project" value="UniProtKB-KW"/>
</dbReference>
<dbReference type="InterPro" id="IPR011009">
    <property type="entry name" value="Kinase-like_dom_sf"/>
</dbReference>
<evidence type="ECO:0000256" key="5">
    <source>
        <dbReference type="ARBA" id="ARBA00022840"/>
    </source>
</evidence>
<dbReference type="SUPFAM" id="SSF56112">
    <property type="entry name" value="Protein kinase-like (PK-like)"/>
    <property type="match status" value="1"/>
</dbReference>
<evidence type="ECO:0000313" key="7">
    <source>
        <dbReference type="EMBL" id="EJK56858.1"/>
    </source>
</evidence>
<evidence type="ECO:0000256" key="2">
    <source>
        <dbReference type="ARBA" id="ARBA00022679"/>
    </source>
</evidence>
<protein>
    <recommendedName>
        <fullName evidence="6">Protein kinase domain-containing protein</fullName>
    </recommendedName>
</protein>
<dbReference type="Gene3D" id="1.10.510.10">
    <property type="entry name" value="Transferase(Phosphotransferase) domain 1"/>
    <property type="match status" value="2"/>
</dbReference>
<evidence type="ECO:0000256" key="4">
    <source>
        <dbReference type="ARBA" id="ARBA00022777"/>
    </source>
</evidence>
<dbReference type="SMART" id="SM00220">
    <property type="entry name" value="S_TKc"/>
    <property type="match status" value="1"/>
</dbReference>
<feature type="non-terminal residue" evidence="7">
    <location>
        <position position="1"/>
    </location>
</feature>
<keyword evidence="2" id="KW-0808">Transferase</keyword>
<dbReference type="PANTHER" id="PTHR24353">
    <property type="entry name" value="CYCLIC NUCLEOTIDE-DEPENDENT PROTEIN KINASE"/>
    <property type="match status" value="1"/>
</dbReference>
<proteinExistence type="predicted"/>
<keyword evidence="3" id="KW-0547">Nucleotide-binding</keyword>
<dbReference type="EMBL" id="AGNL01030298">
    <property type="protein sequence ID" value="EJK56858.1"/>
    <property type="molecule type" value="Genomic_DNA"/>
</dbReference>
<dbReference type="GO" id="GO:0005524">
    <property type="term" value="F:ATP binding"/>
    <property type="evidence" value="ECO:0007669"/>
    <property type="project" value="UniProtKB-KW"/>
</dbReference>
<dbReference type="Pfam" id="PF00069">
    <property type="entry name" value="Pkinase"/>
    <property type="match status" value="1"/>
</dbReference>
<dbReference type="OrthoDB" id="63267at2759"/>
<keyword evidence="1" id="KW-0723">Serine/threonine-protein kinase</keyword>
<accession>K0RSR0</accession>
<evidence type="ECO:0000256" key="1">
    <source>
        <dbReference type="ARBA" id="ARBA00022527"/>
    </source>
</evidence>
<sequence length="225" mass="25430">MKELQHPNIIMLHCDMQDNKNVYSLMGLLPGGELTDVLQSKGRFPEEWTRFYSASVLLAYSTMHEKRIVYRNLKVGNSGRLILLTTSSSQLLELIGRTKPENLVLDEKGYCVVVDLGLAKKVLLFELTAGSAPFQAYDASLTYKKILEGKVDFPPGFSNQIKQLIKALLAKDVSRRLGCMKEGTEGVMRHRWYSGYDWTGLLNREVDDDIPYKPKVPKNIESLGT</sequence>
<dbReference type="PROSITE" id="PS50011">
    <property type="entry name" value="PROTEIN_KINASE_DOM"/>
    <property type="match status" value="1"/>
</dbReference>
<dbReference type="AlphaFoldDB" id="K0RSR0"/>
<evidence type="ECO:0000256" key="3">
    <source>
        <dbReference type="ARBA" id="ARBA00022741"/>
    </source>
</evidence>